<evidence type="ECO:0000256" key="3">
    <source>
        <dbReference type="ARBA" id="ARBA00022692"/>
    </source>
</evidence>
<evidence type="ECO:0000256" key="7">
    <source>
        <dbReference type="ARBA" id="ARBA00023211"/>
    </source>
</evidence>
<keyword evidence="1 8" id="KW-0813">Transport</keyword>
<comment type="caution">
    <text evidence="9">The sequence shown here is derived from an EMBL/GenBank/DDBJ whole genome shotgun (WGS) entry which is preliminary data.</text>
</comment>
<keyword evidence="6 8" id="KW-0472">Membrane</keyword>
<dbReference type="Pfam" id="PF02659">
    <property type="entry name" value="Mntp"/>
    <property type="match status" value="1"/>
</dbReference>
<proteinExistence type="inferred from homology"/>
<evidence type="ECO:0000256" key="4">
    <source>
        <dbReference type="ARBA" id="ARBA00022989"/>
    </source>
</evidence>
<keyword evidence="7 8" id="KW-0464">Manganese</keyword>
<comment type="function">
    <text evidence="8">Probably functions as a manganese efflux pump.</text>
</comment>
<feature type="transmembrane region" description="Helical" evidence="8">
    <location>
        <begin position="161"/>
        <end position="182"/>
    </location>
</feature>
<evidence type="ECO:0000313" key="10">
    <source>
        <dbReference type="Proteomes" id="UP001335737"/>
    </source>
</evidence>
<evidence type="ECO:0000256" key="1">
    <source>
        <dbReference type="ARBA" id="ARBA00022448"/>
    </source>
</evidence>
<dbReference type="PANTHER" id="PTHR35529">
    <property type="entry name" value="MANGANESE EFFLUX PUMP MNTP-RELATED"/>
    <property type="match status" value="1"/>
</dbReference>
<keyword evidence="3 8" id="KW-0812">Transmembrane</keyword>
<organism evidence="9 10">
    <name type="scientific">Virgibacillus tibetensis</name>
    <dbReference type="NCBI Taxonomy" id="3042313"/>
    <lineage>
        <taxon>Bacteria</taxon>
        <taxon>Bacillati</taxon>
        <taxon>Bacillota</taxon>
        <taxon>Bacilli</taxon>
        <taxon>Bacillales</taxon>
        <taxon>Bacillaceae</taxon>
        <taxon>Virgibacillus</taxon>
    </lineage>
</organism>
<protein>
    <recommendedName>
        <fullName evidence="8">Putative manganese efflux pump MntP</fullName>
    </recommendedName>
</protein>
<feature type="transmembrane region" description="Helical" evidence="8">
    <location>
        <begin position="70"/>
        <end position="92"/>
    </location>
</feature>
<feature type="transmembrane region" description="Helical" evidence="8">
    <location>
        <begin position="41"/>
        <end position="64"/>
    </location>
</feature>
<feature type="transmembrane region" description="Helical" evidence="8">
    <location>
        <begin position="6"/>
        <end position="29"/>
    </location>
</feature>
<comment type="similarity">
    <text evidence="8">Belongs to the MntP (TC 9.B.29) family.</text>
</comment>
<feature type="transmembrane region" description="Helical" evidence="8">
    <location>
        <begin position="104"/>
        <end position="127"/>
    </location>
</feature>
<sequence>MSGYVGEFISLLFLAIALGLDAFSVSLGLGMQRMRLKRVAIIGLTIGLFHLIMPFIGIVLGQVISGKIGHLTTLVGGMLLIGIGSQMLFSSFNYKSMKIIQPIGAGLFLLAFSVSIDGFSVGLGLGISGVKTALALFLFAVVSTLLAWAGMFIGRKVHGLLGAYSEILGGSILIAFGLTIVFG</sequence>
<comment type="subcellular location">
    <subcellularLocation>
        <location evidence="8">Cell membrane</location>
        <topology evidence="8">Multi-pass membrane protein</topology>
    </subcellularLocation>
</comment>
<dbReference type="RefSeq" id="WP_327608024.1">
    <property type="nucleotide sequence ID" value="NZ_JARZFX010000006.1"/>
</dbReference>
<keyword evidence="2 8" id="KW-1003">Cell membrane</keyword>
<keyword evidence="10" id="KW-1185">Reference proteome</keyword>
<evidence type="ECO:0000256" key="8">
    <source>
        <dbReference type="HAMAP-Rule" id="MF_01521"/>
    </source>
</evidence>
<evidence type="ECO:0000256" key="6">
    <source>
        <dbReference type="ARBA" id="ARBA00023136"/>
    </source>
</evidence>
<reference evidence="9 10" key="1">
    <citation type="journal article" date="2024" name="Int. J. Syst. Evol. Microbiol.">
        <title>Virgibacillus tibetensis sp. nov., isolated from salt lake on the Tibetan Plateau of China.</title>
        <authorList>
            <person name="Phurbu D."/>
            <person name="Liu Z.-X."/>
            <person name="Wang R."/>
            <person name="Zheng Y.-Y."/>
            <person name="Liu H.-C."/>
            <person name="Zhou Y.-G."/>
            <person name="Yu Y.-J."/>
            <person name="Li A.-H."/>
        </authorList>
    </citation>
    <scope>NUCLEOTIDE SEQUENCE [LARGE SCALE GENOMIC DNA]</scope>
    <source>
        <strain evidence="9 10">C22-A2</strain>
    </source>
</reference>
<dbReference type="InterPro" id="IPR003810">
    <property type="entry name" value="Mntp/YtaF"/>
</dbReference>
<feature type="transmembrane region" description="Helical" evidence="8">
    <location>
        <begin position="133"/>
        <end position="154"/>
    </location>
</feature>
<evidence type="ECO:0000256" key="5">
    <source>
        <dbReference type="ARBA" id="ARBA00023065"/>
    </source>
</evidence>
<evidence type="ECO:0000256" key="2">
    <source>
        <dbReference type="ARBA" id="ARBA00022475"/>
    </source>
</evidence>
<evidence type="ECO:0000313" key="9">
    <source>
        <dbReference type="EMBL" id="MEC5424457.1"/>
    </source>
</evidence>
<dbReference type="HAMAP" id="MF_01521">
    <property type="entry name" value="MntP_pump"/>
    <property type="match status" value="1"/>
</dbReference>
<dbReference type="PANTHER" id="PTHR35529:SF1">
    <property type="entry name" value="MANGANESE EFFLUX PUMP MNTP-RELATED"/>
    <property type="match status" value="1"/>
</dbReference>
<dbReference type="EMBL" id="JARZFX010000006">
    <property type="protein sequence ID" value="MEC5424457.1"/>
    <property type="molecule type" value="Genomic_DNA"/>
</dbReference>
<dbReference type="InterPro" id="IPR022929">
    <property type="entry name" value="Put_MntP"/>
</dbReference>
<accession>A0ABU6KJ71</accession>
<name>A0ABU6KJ71_9BACI</name>
<keyword evidence="5 8" id="KW-0406">Ion transport</keyword>
<gene>
    <name evidence="8" type="primary">mntP</name>
    <name evidence="9" type="ORF">QGM71_13235</name>
</gene>
<dbReference type="Proteomes" id="UP001335737">
    <property type="component" value="Unassembled WGS sequence"/>
</dbReference>
<keyword evidence="4 8" id="KW-1133">Transmembrane helix</keyword>